<dbReference type="Proteomes" id="UP001054902">
    <property type="component" value="Unassembled WGS sequence"/>
</dbReference>
<dbReference type="AlphaFoldDB" id="A0AAD3CIJ5"/>
<evidence type="ECO:0000313" key="3">
    <source>
        <dbReference type="Proteomes" id="UP001054902"/>
    </source>
</evidence>
<gene>
    <name evidence="2" type="ORF">CTEN210_02762</name>
</gene>
<organism evidence="2 3">
    <name type="scientific">Chaetoceros tenuissimus</name>
    <dbReference type="NCBI Taxonomy" id="426638"/>
    <lineage>
        <taxon>Eukaryota</taxon>
        <taxon>Sar</taxon>
        <taxon>Stramenopiles</taxon>
        <taxon>Ochrophyta</taxon>
        <taxon>Bacillariophyta</taxon>
        <taxon>Coscinodiscophyceae</taxon>
        <taxon>Chaetocerotophycidae</taxon>
        <taxon>Chaetocerotales</taxon>
        <taxon>Chaetocerotaceae</taxon>
        <taxon>Chaetoceros</taxon>
    </lineage>
</organism>
<evidence type="ECO:0000313" key="2">
    <source>
        <dbReference type="EMBL" id="GFH46288.1"/>
    </source>
</evidence>
<sequence>MVLPTLTGKQWKPSSPYRSSKQQNIVNNKQSSPFRSSRLLRSALKKRYIIFTIITLAAHYNFYRSKQAAPLLHDYYLTKLKSGPLSASKNAFNPSNDVITFDEDVMKNILETYRGAKSFMEWAPQELSSTDPIDDLRGHFQTIPLHATVDRRPLIVRKQLIEDKKKKQSLAANGKLLGCAITGSTFVSDLERQYLENYKQFTPTCDVCFQFSNREDMANFVPSLGYEVLKPKNISTATKCFGGEAAVEAKFAGWQQSRPHYKHTGYQWQVDCVLPNGIQELTCREISKMQKEINAQDDLRNIYFRTKIEMDGWFSNASISEKASLKKRFLVFTEWPWTALMSHDDNRSAIASNLSMSWNDVNSTFIPTTHQEMTIAHVEGPGYDQTQYNGSLSLKSMSVDKESKGGIHPRLVLNLFHLIRNAPGSTHMMAVVDGQARRSYQEVVKLLNTSISNLFEVYGERVFGSTESMALLLEQVLIPIDKMRPSPNIKSSSTDLRSSMTLIELLSIRNIKIHMIPVITPSIVFERTVCGGQYTFMAYLAARYAADYQVIMFLDGDATIVEGNSKRTLNEMLYNRFFSKNSSKCAGHRMRMIEQYVKPENSNTEKLLQCTQEVALDKNKWKYAMKNCNLAIGHIVARSDSIHAFSVHHPDTLPKYLPEGVEDCITPYYEGSVNQVFSDRFC</sequence>
<accession>A0AAD3CIJ5</accession>
<evidence type="ECO:0000256" key="1">
    <source>
        <dbReference type="SAM" id="MobiDB-lite"/>
    </source>
</evidence>
<dbReference type="EMBL" id="BLLK01000022">
    <property type="protein sequence ID" value="GFH46288.1"/>
    <property type="molecule type" value="Genomic_DNA"/>
</dbReference>
<name>A0AAD3CIJ5_9STRA</name>
<protein>
    <submittedName>
        <fullName evidence="2">Uncharacterized protein</fullName>
    </submittedName>
</protein>
<feature type="region of interest" description="Disordered" evidence="1">
    <location>
        <begin position="1"/>
        <end position="30"/>
    </location>
</feature>
<proteinExistence type="predicted"/>
<feature type="compositionally biased region" description="Polar residues" evidence="1">
    <location>
        <begin position="12"/>
        <end position="30"/>
    </location>
</feature>
<comment type="caution">
    <text evidence="2">The sequence shown here is derived from an EMBL/GenBank/DDBJ whole genome shotgun (WGS) entry which is preliminary data.</text>
</comment>
<keyword evidence="3" id="KW-1185">Reference proteome</keyword>
<reference evidence="2 3" key="1">
    <citation type="journal article" date="2021" name="Sci. Rep.">
        <title>The genome of the diatom Chaetoceros tenuissimus carries an ancient integrated fragment of an extant virus.</title>
        <authorList>
            <person name="Hongo Y."/>
            <person name="Kimura K."/>
            <person name="Takaki Y."/>
            <person name="Yoshida Y."/>
            <person name="Baba S."/>
            <person name="Kobayashi G."/>
            <person name="Nagasaki K."/>
            <person name="Hano T."/>
            <person name="Tomaru Y."/>
        </authorList>
    </citation>
    <scope>NUCLEOTIDE SEQUENCE [LARGE SCALE GENOMIC DNA]</scope>
    <source>
        <strain evidence="2 3">NIES-3715</strain>
    </source>
</reference>